<protein>
    <submittedName>
        <fullName evidence="1">Uncharacterized protein</fullName>
    </submittedName>
</protein>
<evidence type="ECO:0000313" key="1">
    <source>
        <dbReference type="EMBL" id="MED6153793.1"/>
    </source>
</evidence>
<evidence type="ECO:0000313" key="2">
    <source>
        <dbReference type="Proteomes" id="UP001341840"/>
    </source>
</evidence>
<comment type="caution">
    <text evidence="1">The sequence shown here is derived from an EMBL/GenBank/DDBJ whole genome shotgun (WGS) entry which is preliminary data.</text>
</comment>
<sequence length="77" mass="8728">MPIKPLVGTTGNYMSAWNSVHLELTAVTTPSTQVYCILNTVWHFSDFKHMIPSIKAIHYYVPGNLHYKNLPPKATLE</sequence>
<gene>
    <name evidence="1" type="ORF">PIB30_105447</name>
</gene>
<reference evidence="1 2" key="1">
    <citation type="journal article" date="2023" name="Plants (Basel)">
        <title>Bridging the Gap: Combining Genomics and Transcriptomics Approaches to Understand Stylosanthes scabra, an Orphan Legume from the Brazilian Caatinga.</title>
        <authorList>
            <person name="Ferreira-Neto J.R.C."/>
            <person name="da Silva M.D."/>
            <person name="Binneck E."/>
            <person name="de Melo N.F."/>
            <person name="da Silva R.H."/>
            <person name="de Melo A.L.T.M."/>
            <person name="Pandolfi V."/>
            <person name="Bustamante F.O."/>
            <person name="Brasileiro-Vidal A.C."/>
            <person name="Benko-Iseppon A.M."/>
        </authorList>
    </citation>
    <scope>NUCLEOTIDE SEQUENCE [LARGE SCALE GENOMIC DNA]</scope>
    <source>
        <tissue evidence="1">Leaves</tissue>
    </source>
</reference>
<organism evidence="1 2">
    <name type="scientific">Stylosanthes scabra</name>
    <dbReference type="NCBI Taxonomy" id="79078"/>
    <lineage>
        <taxon>Eukaryota</taxon>
        <taxon>Viridiplantae</taxon>
        <taxon>Streptophyta</taxon>
        <taxon>Embryophyta</taxon>
        <taxon>Tracheophyta</taxon>
        <taxon>Spermatophyta</taxon>
        <taxon>Magnoliopsida</taxon>
        <taxon>eudicotyledons</taxon>
        <taxon>Gunneridae</taxon>
        <taxon>Pentapetalae</taxon>
        <taxon>rosids</taxon>
        <taxon>fabids</taxon>
        <taxon>Fabales</taxon>
        <taxon>Fabaceae</taxon>
        <taxon>Papilionoideae</taxon>
        <taxon>50 kb inversion clade</taxon>
        <taxon>dalbergioids sensu lato</taxon>
        <taxon>Dalbergieae</taxon>
        <taxon>Pterocarpus clade</taxon>
        <taxon>Stylosanthes</taxon>
    </lineage>
</organism>
<dbReference type="EMBL" id="JASCZI010094497">
    <property type="protein sequence ID" value="MED6153793.1"/>
    <property type="molecule type" value="Genomic_DNA"/>
</dbReference>
<keyword evidence="2" id="KW-1185">Reference proteome</keyword>
<proteinExistence type="predicted"/>
<feature type="non-terminal residue" evidence="1">
    <location>
        <position position="77"/>
    </location>
</feature>
<name>A0ABU6U1L4_9FABA</name>
<accession>A0ABU6U1L4</accession>
<dbReference type="Proteomes" id="UP001341840">
    <property type="component" value="Unassembled WGS sequence"/>
</dbReference>